<reference evidence="3 4" key="1">
    <citation type="submission" date="2020-04" db="EMBL/GenBank/DDBJ databases">
        <title>MicrobeNet Type strains.</title>
        <authorList>
            <person name="Nicholson A.C."/>
        </authorList>
    </citation>
    <scope>NUCLEOTIDE SEQUENCE [LARGE SCALE GENOMIC DNA]</scope>
    <source>
        <strain evidence="3 4">DSM 45078</strain>
    </source>
</reference>
<feature type="domain" description="DUF1707" evidence="2">
    <location>
        <begin position="8"/>
        <end position="59"/>
    </location>
</feature>
<evidence type="ECO:0000256" key="1">
    <source>
        <dbReference type="SAM" id="Phobius"/>
    </source>
</evidence>
<keyword evidence="4" id="KW-1185">Reference proteome</keyword>
<evidence type="ECO:0000313" key="4">
    <source>
        <dbReference type="Proteomes" id="UP000565715"/>
    </source>
</evidence>
<dbReference type="EMBL" id="JAAXOO010000004">
    <property type="protein sequence ID" value="NKY34756.1"/>
    <property type="molecule type" value="Genomic_DNA"/>
</dbReference>
<gene>
    <name evidence="3" type="ORF">HGA13_16980</name>
</gene>
<dbReference type="AlphaFoldDB" id="A0A846XJE6"/>
<feature type="transmembrane region" description="Helical" evidence="1">
    <location>
        <begin position="98"/>
        <end position="118"/>
    </location>
</feature>
<comment type="caution">
    <text evidence="3">The sequence shown here is derived from an EMBL/GenBank/DDBJ whole genome shotgun (WGS) entry which is preliminary data.</text>
</comment>
<dbReference type="Proteomes" id="UP000565715">
    <property type="component" value="Unassembled WGS sequence"/>
</dbReference>
<organism evidence="3 4">
    <name type="scientific">Nocardia speluncae</name>
    <dbReference type="NCBI Taxonomy" id="419477"/>
    <lineage>
        <taxon>Bacteria</taxon>
        <taxon>Bacillati</taxon>
        <taxon>Actinomycetota</taxon>
        <taxon>Actinomycetes</taxon>
        <taxon>Mycobacteriales</taxon>
        <taxon>Nocardiaceae</taxon>
        <taxon>Nocardia</taxon>
    </lineage>
</organism>
<keyword evidence="1" id="KW-1133">Transmembrane helix</keyword>
<protein>
    <submittedName>
        <fullName evidence="3">DUF1707 domain-containing protein</fullName>
    </submittedName>
</protein>
<accession>A0A846XJE6</accession>
<proteinExistence type="predicted"/>
<keyword evidence="1" id="KW-0472">Membrane</keyword>
<evidence type="ECO:0000313" key="3">
    <source>
        <dbReference type="EMBL" id="NKY34756.1"/>
    </source>
</evidence>
<sequence length="127" mass="13215">MSELPGARISVGERERALRELAEHLGAGRLTLGDYEDRADTATAATTTAELASLFTDLPAAPAPSAPPPPADPAMGFAIMAGCAAAFAFVLALAFGGWLWLLLLVVLLVSAPLLPTALRRRRAPGRP</sequence>
<dbReference type="Pfam" id="PF08044">
    <property type="entry name" value="DUF1707"/>
    <property type="match status" value="1"/>
</dbReference>
<evidence type="ECO:0000259" key="2">
    <source>
        <dbReference type="Pfam" id="PF08044"/>
    </source>
</evidence>
<dbReference type="RefSeq" id="WP_068046231.1">
    <property type="nucleotide sequence ID" value="NZ_JAAXOO010000004.1"/>
</dbReference>
<name>A0A846XJE6_9NOCA</name>
<dbReference type="InterPro" id="IPR012551">
    <property type="entry name" value="DUF1707_SHOCT-like"/>
</dbReference>
<keyword evidence="1" id="KW-0812">Transmembrane</keyword>